<protein>
    <submittedName>
        <fullName evidence="2">RCG21997</fullName>
    </submittedName>
</protein>
<organism evidence="2 3">
    <name type="scientific">Rattus norvegicus</name>
    <name type="common">Rat</name>
    <dbReference type="NCBI Taxonomy" id="10116"/>
    <lineage>
        <taxon>Eukaryota</taxon>
        <taxon>Metazoa</taxon>
        <taxon>Chordata</taxon>
        <taxon>Craniata</taxon>
        <taxon>Vertebrata</taxon>
        <taxon>Euteleostomi</taxon>
        <taxon>Mammalia</taxon>
        <taxon>Eutheria</taxon>
        <taxon>Euarchontoglires</taxon>
        <taxon>Glires</taxon>
        <taxon>Rodentia</taxon>
        <taxon>Myomorpha</taxon>
        <taxon>Muroidea</taxon>
        <taxon>Muridae</taxon>
        <taxon>Murinae</taxon>
        <taxon>Rattus</taxon>
    </lineage>
</organism>
<evidence type="ECO:0000313" key="2">
    <source>
        <dbReference type="EMBL" id="EDL92905.1"/>
    </source>
</evidence>
<accession>A6K4B7</accession>
<dbReference type="EMBL" id="CH474016">
    <property type="protein sequence ID" value="EDL92905.1"/>
    <property type="molecule type" value="Genomic_DNA"/>
</dbReference>
<name>A6K4B7_RAT</name>
<gene>
    <name evidence="2" type="ORF">rCG_21997</name>
</gene>
<evidence type="ECO:0000256" key="1">
    <source>
        <dbReference type="SAM" id="MobiDB-lite"/>
    </source>
</evidence>
<proteinExistence type="predicted"/>
<evidence type="ECO:0000313" key="3">
    <source>
        <dbReference type="Proteomes" id="UP000234681"/>
    </source>
</evidence>
<feature type="region of interest" description="Disordered" evidence="1">
    <location>
        <begin position="1"/>
        <end position="49"/>
    </location>
</feature>
<dbReference type="AlphaFoldDB" id="A6K4B7"/>
<reference evidence="2 3" key="1">
    <citation type="submission" date="2005-09" db="EMBL/GenBank/DDBJ databases">
        <authorList>
            <person name="Mural R.J."/>
            <person name="Li P.W."/>
            <person name="Adams M.D."/>
            <person name="Amanatides P.G."/>
            <person name="Baden-Tillson H."/>
            <person name="Barnstead M."/>
            <person name="Chin S.H."/>
            <person name="Dew I."/>
            <person name="Evans C.A."/>
            <person name="Ferriera S."/>
            <person name="Flanigan M."/>
            <person name="Fosler C."/>
            <person name="Glodek A."/>
            <person name="Gu Z."/>
            <person name="Holt R.A."/>
            <person name="Jennings D."/>
            <person name="Kraft C.L."/>
            <person name="Lu F."/>
            <person name="Nguyen T."/>
            <person name="Nusskern D.R."/>
            <person name="Pfannkoch C.M."/>
            <person name="Sitter C."/>
            <person name="Sutton G.G."/>
            <person name="Venter J.C."/>
            <person name="Wang Z."/>
            <person name="Woodage T."/>
            <person name="Zheng X.H."/>
            <person name="Zhong F."/>
        </authorList>
    </citation>
    <scope>NUCLEOTIDE SEQUENCE [LARGE SCALE GENOMIC DNA]</scope>
    <source>
        <strain>BN</strain>
        <strain evidence="3">Sprague-Dawley</strain>
    </source>
</reference>
<feature type="compositionally biased region" description="Polar residues" evidence="1">
    <location>
        <begin position="1"/>
        <end position="10"/>
    </location>
</feature>
<feature type="compositionally biased region" description="Polar residues" evidence="1">
    <location>
        <begin position="19"/>
        <end position="33"/>
    </location>
</feature>
<dbReference type="Proteomes" id="UP000234681">
    <property type="component" value="Chromosome 20"/>
</dbReference>
<sequence length="49" mass="5406">MDKTSRSTPALCSRARSLRVQSEASSAPQSKTIGSCREEGNLKRKLQRV</sequence>